<keyword evidence="2" id="KW-0274">FAD</keyword>
<keyword evidence="6" id="KW-1185">Reference proteome</keyword>
<reference evidence="5 6" key="1">
    <citation type="submission" date="2019-07" db="EMBL/GenBank/DDBJ databases">
        <title>Whole genome shotgun sequence of Pseudonocardia sulfidoxydans NBRC 16205.</title>
        <authorList>
            <person name="Hosoyama A."/>
            <person name="Uohara A."/>
            <person name="Ohji S."/>
            <person name="Ichikawa N."/>
        </authorList>
    </citation>
    <scope>NUCLEOTIDE SEQUENCE [LARGE SCALE GENOMIC DNA]</scope>
    <source>
        <strain evidence="5 6">NBRC 16205</strain>
    </source>
</reference>
<dbReference type="SUPFAM" id="SSF55447">
    <property type="entry name" value="CO dehydrogenase flavoprotein C-terminal domain-like"/>
    <property type="match status" value="1"/>
</dbReference>
<dbReference type="AlphaFoldDB" id="A0A511DED4"/>
<dbReference type="Gene3D" id="3.30.390.50">
    <property type="entry name" value="CO dehydrogenase flavoprotein, C-terminal domain"/>
    <property type="match status" value="1"/>
</dbReference>
<feature type="domain" description="FAD-binding PCMH-type" evidence="4">
    <location>
        <begin position="1"/>
        <end position="179"/>
    </location>
</feature>
<dbReference type="RefSeq" id="WP_147105705.1">
    <property type="nucleotide sequence ID" value="NZ_BJVJ01000016.1"/>
</dbReference>
<evidence type="ECO:0000256" key="3">
    <source>
        <dbReference type="ARBA" id="ARBA00023002"/>
    </source>
</evidence>
<dbReference type="SUPFAM" id="SSF56176">
    <property type="entry name" value="FAD-binding/transporter-associated domain-like"/>
    <property type="match status" value="1"/>
</dbReference>
<dbReference type="Pfam" id="PF03450">
    <property type="entry name" value="CO_deh_flav_C"/>
    <property type="match status" value="1"/>
</dbReference>
<name>A0A511DED4_9PSEU</name>
<dbReference type="SMART" id="SM01092">
    <property type="entry name" value="CO_deh_flav_C"/>
    <property type="match status" value="1"/>
</dbReference>
<evidence type="ECO:0000256" key="2">
    <source>
        <dbReference type="ARBA" id="ARBA00022827"/>
    </source>
</evidence>
<dbReference type="InterPro" id="IPR016169">
    <property type="entry name" value="FAD-bd_PCMH_sub2"/>
</dbReference>
<gene>
    <name evidence="5" type="ORF">PSU4_21090</name>
</gene>
<organism evidence="5 6">
    <name type="scientific">Pseudonocardia sulfidoxydans NBRC 16205</name>
    <dbReference type="NCBI Taxonomy" id="1223511"/>
    <lineage>
        <taxon>Bacteria</taxon>
        <taxon>Bacillati</taxon>
        <taxon>Actinomycetota</taxon>
        <taxon>Actinomycetes</taxon>
        <taxon>Pseudonocardiales</taxon>
        <taxon>Pseudonocardiaceae</taxon>
        <taxon>Pseudonocardia</taxon>
    </lineage>
</organism>
<keyword evidence="3" id="KW-0560">Oxidoreductase</keyword>
<dbReference type="OrthoDB" id="9793944at2"/>
<dbReference type="InterPro" id="IPR016166">
    <property type="entry name" value="FAD-bd_PCMH"/>
</dbReference>
<dbReference type="InterPro" id="IPR002346">
    <property type="entry name" value="Mopterin_DH_FAD-bd"/>
</dbReference>
<evidence type="ECO:0000313" key="6">
    <source>
        <dbReference type="Proteomes" id="UP000321685"/>
    </source>
</evidence>
<sequence>MKPPPLRYLRAHDPEEAVELLAEYGDEAKVIAGGQSLVPLLNFRLARPSVLVDIGAVTPWATLVSGDRSLELGALTTHLRIERAGGTEPFRGLEVLPRTASLIGHLPIRSRGTIGGSLAHGDPAAEWCILAVLLDAEATLCSGRGERRVPLTRLLQGFFTTTIAPDEVLTAVTFPRTGAAASLVEHAPRHGDFALVAAAAAAEPADGVCRRPRIVLGGVGPTPVRVPDAEDVLAGRALTPDVVAAAAAAAAAAVDPPSDAHASSAHRRRLVATLVTRALTHVGGRAREGRAA</sequence>
<dbReference type="Gene3D" id="3.30.43.10">
    <property type="entry name" value="Uridine Diphospho-n-acetylenolpyruvylglucosamine Reductase, domain 2"/>
    <property type="match status" value="1"/>
</dbReference>
<protein>
    <submittedName>
        <fullName evidence="5">Carbon monoxide dehydrogenase</fullName>
    </submittedName>
</protein>
<accession>A0A511DED4</accession>
<dbReference type="PANTHER" id="PTHR42659:SF2">
    <property type="entry name" value="XANTHINE DEHYDROGENASE SUBUNIT C-RELATED"/>
    <property type="match status" value="1"/>
</dbReference>
<dbReference type="PANTHER" id="PTHR42659">
    <property type="entry name" value="XANTHINE DEHYDROGENASE SUBUNIT C-RELATED"/>
    <property type="match status" value="1"/>
</dbReference>
<dbReference type="Proteomes" id="UP000321685">
    <property type="component" value="Unassembled WGS sequence"/>
</dbReference>
<dbReference type="EMBL" id="BJVJ01000016">
    <property type="protein sequence ID" value="GEL23155.1"/>
    <property type="molecule type" value="Genomic_DNA"/>
</dbReference>
<dbReference type="InterPro" id="IPR005107">
    <property type="entry name" value="CO_DH_flav_C"/>
</dbReference>
<dbReference type="GO" id="GO:0016491">
    <property type="term" value="F:oxidoreductase activity"/>
    <property type="evidence" value="ECO:0007669"/>
    <property type="project" value="UniProtKB-KW"/>
</dbReference>
<dbReference type="InterPro" id="IPR051312">
    <property type="entry name" value="Diverse_Substr_Oxidored"/>
</dbReference>
<dbReference type="Gene3D" id="3.30.465.10">
    <property type="match status" value="1"/>
</dbReference>
<evidence type="ECO:0000256" key="1">
    <source>
        <dbReference type="ARBA" id="ARBA00022630"/>
    </source>
</evidence>
<dbReference type="GO" id="GO:0071949">
    <property type="term" value="F:FAD binding"/>
    <property type="evidence" value="ECO:0007669"/>
    <property type="project" value="InterPro"/>
</dbReference>
<evidence type="ECO:0000259" key="4">
    <source>
        <dbReference type="PROSITE" id="PS51387"/>
    </source>
</evidence>
<dbReference type="InterPro" id="IPR016167">
    <property type="entry name" value="FAD-bd_PCMH_sub1"/>
</dbReference>
<keyword evidence="1" id="KW-0285">Flavoprotein</keyword>
<comment type="caution">
    <text evidence="5">The sequence shown here is derived from an EMBL/GenBank/DDBJ whole genome shotgun (WGS) entry which is preliminary data.</text>
</comment>
<proteinExistence type="predicted"/>
<dbReference type="PROSITE" id="PS51387">
    <property type="entry name" value="FAD_PCMH"/>
    <property type="match status" value="1"/>
</dbReference>
<dbReference type="Pfam" id="PF00941">
    <property type="entry name" value="FAD_binding_5"/>
    <property type="match status" value="1"/>
</dbReference>
<dbReference type="InterPro" id="IPR036318">
    <property type="entry name" value="FAD-bd_PCMH-like_sf"/>
</dbReference>
<dbReference type="InterPro" id="IPR036683">
    <property type="entry name" value="CO_DH_flav_C_dom_sf"/>
</dbReference>
<evidence type="ECO:0000313" key="5">
    <source>
        <dbReference type="EMBL" id="GEL23155.1"/>
    </source>
</evidence>